<evidence type="ECO:0000256" key="2">
    <source>
        <dbReference type="ARBA" id="ARBA00023125"/>
    </source>
</evidence>
<organism evidence="5 6">
    <name type="scientific">Desulfitobacterium hafniense (strain Y51)</name>
    <dbReference type="NCBI Taxonomy" id="138119"/>
    <lineage>
        <taxon>Bacteria</taxon>
        <taxon>Bacillati</taxon>
        <taxon>Bacillota</taxon>
        <taxon>Clostridia</taxon>
        <taxon>Eubacteriales</taxon>
        <taxon>Desulfitobacteriaceae</taxon>
        <taxon>Desulfitobacterium</taxon>
    </lineage>
</organism>
<keyword evidence="3" id="KW-0804">Transcription</keyword>
<dbReference type="EMBL" id="AP008230">
    <property type="protein sequence ID" value="BAE82650.1"/>
    <property type="molecule type" value="Genomic_DNA"/>
</dbReference>
<dbReference type="Gene3D" id="1.10.10.60">
    <property type="entry name" value="Homeodomain-like"/>
    <property type="match status" value="2"/>
</dbReference>
<gene>
    <name evidence="5" type="ordered locus">DSY0861</name>
</gene>
<dbReference type="InterPro" id="IPR018060">
    <property type="entry name" value="HTH_AraC"/>
</dbReference>
<dbReference type="SUPFAM" id="SSF46689">
    <property type="entry name" value="Homeodomain-like"/>
    <property type="match status" value="1"/>
</dbReference>
<dbReference type="RefSeq" id="WP_011459381.1">
    <property type="nucleotide sequence ID" value="NC_007907.1"/>
</dbReference>
<dbReference type="InterPro" id="IPR009057">
    <property type="entry name" value="Homeodomain-like_sf"/>
</dbReference>
<name>Q24Z92_DESHY</name>
<proteinExistence type="predicted"/>
<dbReference type="PROSITE" id="PS01124">
    <property type="entry name" value="HTH_ARAC_FAMILY_2"/>
    <property type="match status" value="1"/>
</dbReference>
<evidence type="ECO:0000313" key="5">
    <source>
        <dbReference type="EMBL" id="BAE82650.1"/>
    </source>
</evidence>
<keyword evidence="1" id="KW-0805">Transcription regulation</keyword>
<dbReference type="PANTHER" id="PTHR43280:SF34">
    <property type="entry name" value="ARAC-FAMILY TRANSCRIPTIONAL REGULATOR"/>
    <property type="match status" value="1"/>
</dbReference>
<evidence type="ECO:0000256" key="3">
    <source>
        <dbReference type="ARBA" id="ARBA00023163"/>
    </source>
</evidence>
<dbReference type="STRING" id="138119.DSY0861"/>
<keyword evidence="6" id="KW-1185">Reference proteome</keyword>
<dbReference type="KEGG" id="dsy:DSY0861"/>
<dbReference type="PANTHER" id="PTHR43280">
    <property type="entry name" value="ARAC-FAMILY TRANSCRIPTIONAL REGULATOR"/>
    <property type="match status" value="1"/>
</dbReference>
<dbReference type="HOGENOM" id="CLU_616396_0_0_9"/>
<dbReference type="GO" id="GO:0003700">
    <property type="term" value="F:DNA-binding transcription factor activity"/>
    <property type="evidence" value="ECO:0007669"/>
    <property type="project" value="InterPro"/>
</dbReference>
<dbReference type="Proteomes" id="UP000001946">
    <property type="component" value="Chromosome"/>
</dbReference>
<dbReference type="Pfam" id="PF12833">
    <property type="entry name" value="HTH_18"/>
    <property type="match status" value="1"/>
</dbReference>
<dbReference type="Pfam" id="PF10114">
    <property type="entry name" value="PocR"/>
    <property type="match status" value="1"/>
</dbReference>
<evidence type="ECO:0000256" key="1">
    <source>
        <dbReference type="ARBA" id="ARBA00023015"/>
    </source>
</evidence>
<dbReference type="eggNOG" id="COG2207">
    <property type="taxonomic scope" value="Bacteria"/>
</dbReference>
<sequence>MAQELTDPISIIIQEFERVMGEKCYFLPKGNPHFFEYGLAEGKCPDFCVEIIKSQTGNYLCQRKRQTMITSAISQRKPVFSICHIGLYEIIVPVFSETSFLGVFNVFFKPPALPDIFIEQQLIYEQKYECEVKVLLDKISQITSIDEKILKSTALLLNALVLMNIPQQLTGIDYRKLTIDEEDEDDEVNEVSEEDSDLAKFASWPIDGQSLSMFIENNKQDPHAYRAFDEMLERSFNILFINIRNGHLVKAKELFESIFNAIYFEKSLIFQKNFTHFLIYKFNDNLQRKISFVKEVYDCTSSIGNKVFLARNSAELRSIIDEYFDAIVQVYQIVDTNKNPHVKRIIRYVNEHYDRPFTIKDMFKSLNVSSSYASRIFVEQMGVSIKWYINEYRMYKAQNYLYFTNWPISAVASKVGYSDVRSFYKMYNKHFSISCSKIRNLYDS</sequence>
<keyword evidence="2" id="KW-0238">DNA-binding</keyword>
<accession>Q24Z92</accession>
<evidence type="ECO:0000313" key="6">
    <source>
        <dbReference type="Proteomes" id="UP000001946"/>
    </source>
</evidence>
<dbReference type="AlphaFoldDB" id="Q24Z92"/>
<protein>
    <recommendedName>
        <fullName evidence="4">HTH araC/xylS-type domain-containing protein</fullName>
    </recommendedName>
</protein>
<dbReference type="SMART" id="SM00342">
    <property type="entry name" value="HTH_ARAC"/>
    <property type="match status" value="1"/>
</dbReference>
<reference evidence="5 6" key="1">
    <citation type="journal article" date="2006" name="J. Bacteriol.">
        <title>Complete genome sequence of the dehalorespiring bacterium Desulfitobacterium hafniense Y51 and comparison with Dehalococcoides ethenogenes 195.</title>
        <authorList>
            <person name="Nonaka H."/>
            <person name="Keresztes G."/>
            <person name="Shinoda Y."/>
            <person name="Ikenaga Y."/>
            <person name="Abe M."/>
            <person name="Naito K."/>
            <person name="Inatomi K."/>
            <person name="Furukawa K."/>
            <person name="Inui M."/>
            <person name="Yukawa H."/>
        </authorList>
    </citation>
    <scope>NUCLEOTIDE SEQUENCE [LARGE SCALE GENOMIC DNA]</scope>
    <source>
        <strain evidence="5 6">Y51</strain>
    </source>
</reference>
<dbReference type="GO" id="GO:0043565">
    <property type="term" value="F:sequence-specific DNA binding"/>
    <property type="evidence" value="ECO:0007669"/>
    <property type="project" value="InterPro"/>
</dbReference>
<evidence type="ECO:0000259" key="4">
    <source>
        <dbReference type="PROSITE" id="PS01124"/>
    </source>
</evidence>
<feature type="domain" description="HTH araC/xylS-type" evidence="4">
    <location>
        <begin position="343"/>
        <end position="441"/>
    </location>
</feature>
<dbReference type="InterPro" id="IPR018771">
    <property type="entry name" value="PocR_dom"/>
</dbReference>